<dbReference type="EMBL" id="JAUJFL010000002">
    <property type="protein sequence ID" value="KAK2610909.1"/>
    <property type="molecule type" value="Genomic_DNA"/>
</dbReference>
<accession>A0AAD9SLS0</accession>
<name>A0AAD9SLS0_PHOAM</name>
<reference evidence="1" key="1">
    <citation type="submission" date="2023-06" db="EMBL/GenBank/DDBJ databases">
        <authorList>
            <person name="Noh H."/>
        </authorList>
    </citation>
    <scope>NUCLEOTIDE SEQUENCE</scope>
    <source>
        <strain evidence="1">DUCC20226</strain>
    </source>
</reference>
<organism evidence="1 2">
    <name type="scientific">Phomopsis amygdali</name>
    <name type="common">Fusicoccum amygdali</name>
    <dbReference type="NCBI Taxonomy" id="1214568"/>
    <lineage>
        <taxon>Eukaryota</taxon>
        <taxon>Fungi</taxon>
        <taxon>Dikarya</taxon>
        <taxon>Ascomycota</taxon>
        <taxon>Pezizomycotina</taxon>
        <taxon>Sordariomycetes</taxon>
        <taxon>Sordariomycetidae</taxon>
        <taxon>Diaporthales</taxon>
        <taxon>Diaporthaceae</taxon>
        <taxon>Diaporthe</taxon>
    </lineage>
</organism>
<dbReference type="Proteomes" id="UP001265746">
    <property type="component" value="Unassembled WGS sequence"/>
</dbReference>
<comment type="caution">
    <text evidence="1">The sequence shown here is derived from an EMBL/GenBank/DDBJ whole genome shotgun (WGS) entry which is preliminary data.</text>
</comment>
<dbReference type="InterPro" id="IPR023213">
    <property type="entry name" value="CAT-like_dom_sf"/>
</dbReference>
<dbReference type="Gene3D" id="3.30.559.10">
    <property type="entry name" value="Chloramphenicol acetyltransferase-like domain"/>
    <property type="match status" value="1"/>
</dbReference>
<dbReference type="AlphaFoldDB" id="A0AAD9SLS0"/>
<dbReference type="Pfam" id="PF02458">
    <property type="entry name" value="Transferase"/>
    <property type="match status" value="1"/>
</dbReference>
<proteinExistence type="predicted"/>
<evidence type="ECO:0000313" key="1">
    <source>
        <dbReference type="EMBL" id="KAK2610909.1"/>
    </source>
</evidence>
<keyword evidence="2" id="KW-1185">Reference proteome</keyword>
<sequence length="324" mass="36354">MSDAVGIQTLLINWSRVMAGREIEVQHLEDVESNPLDNLEAGEGGTLKQEEWILKSSLVTGVWFVIWVIRYIWTIIWVSQESKLIYLPARTIKALRREAEDSLVEQTQTLVPGHLEKPFVSDGDVITAWAVRMACLHQASQQTSQQSITIINALDVRARLPDLFKQNTAYVGNFAFALFTKTTVGQVMSTSLGELAHTVRRSLLEQVPQAQIRAMFQELRKTRMGALIVGTATSSPLIFSNWSKTKICEVVDFSPAVIRPGKQGPVISEPGKPVYHHSLHTKRSQTARDAFNILGKDPAGNYWIAAWLPPCAWPRIKEEMQKLP</sequence>
<protein>
    <submittedName>
        <fullName evidence="1">Uncharacterized protein</fullName>
    </submittedName>
</protein>
<gene>
    <name evidence="1" type="ORF">N8I77_004298</name>
</gene>
<evidence type="ECO:0000313" key="2">
    <source>
        <dbReference type="Proteomes" id="UP001265746"/>
    </source>
</evidence>